<dbReference type="PANTHER" id="PTHR11409:SF43">
    <property type="entry name" value="ADENOSINE DEAMINASE"/>
    <property type="match status" value="1"/>
</dbReference>
<evidence type="ECO:0000313" key="8">
    <source>
        <dbReference type="EMBL" id="AHC16840.1"/>
    </source>
</evidence>
<evidence type="ECO:0000256" key="3">
    <source>
        <dbReference type="ARBA" id="ARBA00012784"/>
    </source>
</evidence>
<dbReference type="PATRIC" id="fig|1307761.3.peg.3493"/>
<dbReference type="eggNOG" id="COG1816">
    <property type="taxonomic scope" value="Bacteria"/>
</dbReference>
<dbReference type="AlphaFoldDB" id="V5WMG1"/>
<accession>V5WMG1</accession>
<dbReference type="KEGG" id="slr:L21SP2_3504"/>
<evidence type="ECO:0000313" key="9">
    <source>
        <dbReference type="Proteomes" id="UP000018680"/>
    </source>
</evidence>
<dbReference type="GO" id="GO:0046103">
    <property type="term" value="P:inosine biosynthetic process"/>
    <property type="evidence" value="ECO:0007669"/>
    <property type="project" value="TreeGrafter"/>
</dbReference>
<evidence type="ECO:0000256" key="4">
    <source>
        <dbReference type="ARBA" id="ARBA00022723"/>
    </source>
</evidence>
<evidence type="ECO:0000259" key="7">
    <source>
        <dbReference type="Pfam" id="PF00962"/>
    </source>
</evidence>
<protein>
    <recommendedName>
        <fullName evidence="3">adenosine deaminase</fullName>
        <ecNumber evidence="3">3.5.4.4</ecNumber>
    </recommendedName>
</protein>
<sequence>MNTDKKKSILTSRKYMCKFPKIELHRHLEGTFDPATLYSIAKKNGLDVPGDFEEFKTTIQFPREEEPDFLLFLSKFRTDWYASHDDVEKIAYNSVYKMKEDGIFYIELRFSPEHFSLQNDFDRREITKLVIDAGNKAAKDAGFHIRYLITFNRNKQTPEEMISLYKMIKDLGIPEIVGIDLAGDEMNYPPELFDSFFSQIQSDKLYKATVHAGEVTDSDQIWTAVTKLHAKRIGHGTSSINDPKLQEYLKEHFIVLEQCITSNYQTGSWKDESNHPMGALHRNGVPVTINSDDPSIQNTDLTDDYIKAVTYFDFSLEDLVQLNLTALKATFLSGSKKQKLIDEYASAVKRFRQFTGL</sequence>
<feature type="domain" description="Adenosine deaminase" evidence="7">
    <location>
        <begin position="20"/>
        <end position="344"/>
    </location>
</feature>
<keyword evidence="9" id="KW-1185">Reference proteome</keyword>
<dbReference type="Proteomes" id="UP000018680">
    <property type="component" value="Chromosome"/>
</dbReference>
<proteinExistence type="inferred from homology"/>
<gene>
    <name evidence="8" type="ORF">L21SP2_3504</name>
</gene>
<evidence type="ECO:0000256" key="2">
    <source>
        <dbReference type="ARBA" id="ARBA00006676"/>
    </source>
</evidence>
<comment type="cofactor">
    <cofactor evidence="1">
        <name>Zn(2+)</name>
        <dbReference type="ChEBI" id="CHEBI:29105"/>
    </cofactor>
</comment>
<dbReference type="Pfam" id="PF00962">
    <property type="entry name" value="A_deaminase"/>
    <property type="match status" value="1"/>
</dbReference>
<keyword evidence="5 8" id="KW-0378">Hydrolase</keyword>
<dbReference type="HOGENOM" id="CLU_039228_0_2_12"/>
<keyword evidence="4" id="KW-0479">Metal-binding</keyword>
<dbReference type="SUPFAM" id="SSF51556">
    <property type="entry name" value="Metallo-dependent hydrolases"/>
    <property type="match status" value="1"/>
</dbReference>
<evidence type="ECO:0000256" key="1">
    <source>
        <dbReference type="ARBA" id="ARBA00001947"/>
    </source>
</evidence>
<dbReference type="EMBL" id="CP006939">
    <property type="protein sequence ID" value="AHC16840.1"/>
    <property type="molecule type" value="Genomic_DNA"/>
</dbReference>
<dbReference type="GO" id="GO:0005829">
    <property type="term" value="C:cytosol"/>
    <property type="evidence" value="ECO:0007669"/>
    <property type="project" value="TreeGrafter"/>
</dbReference>
<keyword evidence="6" id="KW-0862">Zinc</keyword>
<dbReference type="InterPro" id="IPR032466">
    <property type="entry name" value="Metal_Hydrolase"/>
</dbReference>
<comment type="similarity">
    <text evidence="2">Belongs to the metallo-dependent hydrolases superfamily. Adenosine and AMP deaminases family.</text>
</comment>
<dbReference type="GO" id="GO:0004000">
    <property type="term" value="F:adenosine deaminase activity"/>
    <property type="evidence" value="ECO:0007669"/>
    <property type="project" value="TreeGrafter"/>
</dbReference>
<evidence type="ECO:0000256" key="5">
    <source>
        <dbReference type="ARBA" id="ARBA00022801"/>
    </source>
</evidence>
<organism evidence="8 9">
    <name type="scientific">Salinispira pacifica</name>
    <dbReference type="NCBI Taxonomy" id="1307761"/>
    <lineage>
        <taxon>Bacteria</taxon>
        <taxon>Pseudomonadati</taxon>
        <taxon>Spirochaetota</taxon>
        <taxon>Spirochaetia</taxon>
        <taxon>Spirochaetales</taxon>
        <taxon>Spirochaetaceae</taxon>
        <taxon>Salinispira</taxon>
    </lineage>
</organism>
<dbReference type="STRING" id="1307761.L21SP2_3504"/>
<dbReference type="GO" id="GO:0043103">
    <property type="term" value="P:hypoxanthine salvage"/>
    <property type="evidence" value="ECO:0007669"/>
    <property type="project" value="TreeGrafter"/>
</dbReference>
<reference evidence="8 9" key="1">
    <citation type="journal article" date="2015" name="Stand. Genomic Sci.">
        <title>Complete genome sequence and description of Salinispira pacifica gen. nov., sp. nov., a novel spirochaete isolated form a hypersaline microbial mat.</title>
        <authorList>
            <person name="Ben Hania W."/>
            <person name="Joseph M."/>
            <person name="Schumann P."/>
            <person name="Bunk B."/>
            <person name="Fiebig A."/>
            <person name="Sproer C."/>
            <person name="Klenk H.P."/>
            <person name="Fardeau M.L."/>
            <person name="Spring S."/>
        </authorList>
    </citation>
    <scope>NUCLEOTIDE SEQUENCE [LARGE SCALE GENOMIC DNA]</scope>
    <source>
        <strain evidence="8 9">L21-RPul-D2</strain>
    </source>
</reference>
<dbReference type="InterPro" id="IPR006330">
    <property type="entry name" value="Ado/ade_deaminase"/>
</dbReference>
<dbReference type="NCBIfam" id="TIGR01430">
    <property type="entry name" value="aden_deam"/>
    <property type="match status" value="1"/>
</dbReference>
<name>V5WMG1_9SPIO</name>
<dbReference type="EC" id="3.5.4.4" evidence="3"/>
<dbReference type="GO" id="GO:0006154">
    <property type="term" value="P:adenosine catabolic process"/>
    <property type="evidence" value="ECO:0007669"/>
    <property type="project" value="TreeGrafter"/>
</dbReference>
<dbReference type="RefSeq" id="WP_024269726.1">
    <property type="nucleotide sequence ID" value="NC_023035.1"/>
</dbReference>
<evidence type="ECO:0000256" key="6">
    <source>
        <dbReference type="ARBA" id="ARBA00022833"/>
    </source>
</evidence>
<dbReference type="Gene3D" id="3.20.20.140">
    <property type="entry name" value="Metal-dependent hydrolases"/>
    <property type="match status" value="1"/>
</dbReference>
<dbReference type="PANTHER" id="PTHR11409">
    <property type="entry name" value="ADENOSINE DEAMINASE"/>
    <property type="match status" value="1"/>
</dbReference>
<dbReference type="InterPro" id="IPR001365">
    <property type="entry name" value="A_deaminase_dom"/>
</dbReference>
<dbReference type="GO" id="GO:0046872">
    <property type="term" value="F:metal ion binding"/>
    <property type="evidence" value="ECO:0007669"/>
    <property type="project" value="UniProtKB-KW"/>
</dbReference>